<evidence type="ECO:0000313" key="2">
    <source>
        <dbReference type="EMBL" id="EMS46111.1"/>
    </source>
</evidence>
<proteinExistence type="predicted"/>
<gene>
    <name evidence="2" type="ORF">TRIUR3_09741</name>
</gene>
<dbReference type="InterPro" id="IPR032324">
    <property type="entry name" value="Clp1_N"/>
</dbReference>
<feature type="domain" description="Clp1 N-terminal" evidence="1">
    <location>
        <begin position="9"/>
        <end position="60"/>
    </location>
</feature>
<reference evidence="2" key="1">
    <citation type="journal article" date="2013" name="Nature">
        <title>Draft genome of the wheat A-genome progenitor Triticum urartu.</title>
        <authorList>
            <person name="Ling H.Q."/>
            <person name="Zhao S."/>
            <person name="Liu D."/>
            <person name="Wang J."/>
            <person name="Sun H."/>
            <person name="Zhang C."/>
            <person name="Fan H."/>
            <person name="Li D."/>
            <person name="Dong L."/>
            <person name="Tao Y."/>
            <person name="Gao C."/>
            <person name="Wu H."/>
            <person name="Li Y."/>
            <person name="Cui Y."/>
            <person name="Guo X."/>
            <person name="Zheng S."/>
            <person name="Wang B."/>
            <person name="Yu K."/>
            <person name="Liang Q."/>
            <person name="Yang W."/>
            <person name="Lou X."/>
            <person name="Chen J."/>
            <person name="Feng M."/>
            <person name="Jian J."/>
            <person name="Zhang X."/>
            <person name="Luo G."/>
            <person name="Jiang Y."/>
            <person name="Liu J."/>
            <person name="Wang Z."/>
            <person name="Sha Y."/>
            <person name="Zhang B."/>
            <person name="Wu H."/>
            <person name="Tang D."/>
            <person name="Shen Q."/>
            <person name="Xue P."/>
            <person name="Zou S."/>
            <person name="Wang X."/>
            <person name="Liu X."/>
            <person name="Wang F."/>
            <person name="Yang Y."/>
            <person name="An X."/>
            <person name="Dong Z."/>
            <person name="Zhang K."/>
            <person name="Zhang X."/>
            <person name="Luo M.C."/>
            <person name="Dvorak J."/>
            <person name="Tong Y."/>
            <person name="Wang J."/>
            <person name="Yang H."/>
            <person name="Li Z."/>
            <person name="Wang D."/>
            <person name="Zhang A."/>
            <person name="Wang J."/>
        </authorList>
    </citation>
    <scope>NUCLEOTIDE SEQUENCE</scope>
</reference>
<dbReference type="STRING" id="4572.M7YH72"/>
<protein>
    <recommendedName>
        <fullName evidence="1">Clp1 N-terminal domain-containing protein</fullName>
    </recommendedName>
</protein>
<accession>M7YH72</accession>
<name>M7YH72_TRIUA</name>
<sequence length="66" mass="7237">MCRPLRQFKLDPQSELRVEVLPDATLRVRLVSGTAGIFGTELPPEGWLTIPPRSKIAVRALSPSPA</sequence>
<organism evidence="2">
    <name type="scientific">Triticum urartu</name>
    <name type="common">Red wild einkorn</name>
    <name type="synonym">Crithodium urartu</name>
    <dbReference type="NCBI Taxonomy" id="4572"/>
    <lineage>
        <taxon>Eukaryota</taxon>
        <taxon>Viridiplantae</taxon>
        <taxon>Streptophyta</taxon>
        <taxon>Embryophyta</taxon>
        <taxon>Tracheophyta</taxon>
        <taxon>Spermatophyta</taxon>
        <taxon>Magnoliopsida</taxon>
        <taxon>Liliopsida</taxon>
        <taxon>Poales</taxon>
        <taxon>Poaceae</taxon>
        <taxon>BOP clade</taxon>
        <taxon>Pooideae</taxon>
        <taxon>Triticodae</taxon>
        <taxon>Triticeae</taxon>
        <taxon>Triticinae</taxon>
        <taxon>Triticum</taxon>
    </lineage>
</organism>
<dbReference type="Pfam" id="PF16573">
    <property type="entry name" value="CLP1_N"/>
    <property type="match status" value="1"/>
</dbReference>
<dbReference type="InterPro" id="IPR038239">
    <property type="entry name" value="Clp1_N_sf"/>
</dbReference>
<dbReference type="EMBL" id="KD278100">
    <property type="protein sequence ID" value="EMS46111.1"/>
    <property type="molecule type" value="Genomic_DNA"/>
</dbReference>
<dbReference type="Gene3D" id="2.60.120.1030">
    <property type="entry name" value="Clp1, DNA binding domain"/>
    <property type="match status" value="1"/>
</dbReference>
<evidence type="ECO:0000259" key="1">
    <source>
        <dbReference type="Pfam" id="PF16573"/>
    </source>
</evidence>
<dbReference type="eggNOG" id="KOG2749">
    <property type="taxonomic scope" value="Eukaryota"/>
</dbReference>
<dbReference type="AlphaFoldDB" id="M7YH72"/>